<gene>
    <name evidence="2" type="ORF">GWR21_00485</name>
</gene>
<keyword evidence="3" id="KW-1185">Reference proteome</keyword>
<feature type="domain" description="AraC effector-binding" evidence="1">
    <location>
        <begin position="3"/>
        <end position="163"/>
    </location>
</feature>
<dbReference type="Gene3D" id="3.20.80.10">
    <property type="entry name" value="Regulatory factor, effector binding domain"/>
    <property type="match status" value="1"/>
</dbReference>
<dbReference type="Proteomes" id="UP000476411">
    <property type="component" value="Chromosome"/>
</dbReference>
<proteinExistence type="predicted"/>
<evidence type="ECO:0000259" key="1">
    <source>
        <dbReference type="SMART" id="SM00871"/>
    </source>
</evidence>
<accession>A0A6B9Z7B8</accession>
<name>A0A6B9Z7B8_9BACT</name>
<dbReference type="AlphaFoldDB" id="A0A6B9Z7B8"/>
<evidence type="ECO:0000313" key="3">
    <source>
        <dbReference type="Proteomes" id="UP000476411"/>
    </source>
</evidence>
<reference evidence="2 3" key="1">
    <citation type="submission" date="2020-01" db="EMBL/GenBank/DDBJ databases">
        <title>Complete genome sequence of Chitinophaga sp. H33E-04 isolated from quinoa roots.</title>
        <authorList>
            <person name="Weon H.-Y."/>
            <person name="Lee S.A."/>
        </authorList>
    </citation>
    <scope>NUCLEOTIDE SEQUENCE [LARGE SCALE GENOMIC DNA]</scope>
    <source>
        <strain evidence="2 3">H33E-04</strain>
    </source>
</reference>
<dbReference type="EMBL" id="CP048113">
    <property type="protein sequence ID" value="QHS58122.1"/>
    <property type="molecule type" value="Genomic_DNA"/>
</dbReference>
<sequence length="165" mass="18963">MTNEPTIEHRDEQPYVAIRTRVKMSDIPAVLPPLVPQIIHWLDQHHVVQAGPVFFRYLLFDHEDHLLVDVGVPTQLPLQVHGRVVAGSFPAASYVTVTYKGDYRHLKDVHMGLESWMKEKGLREGTQHVEGAEYAARTEFYITDPDEVKDPQEWRTDVTILLAEK</sequence>
<dbReference type="RefSeq" id="WP_162329827.1">
    <property type="nucleotide sequence ID" value="NZ_CP048113.1"/>
</dbReference>
<dbReference type="Pfam" id="PF06445">
    <property type="entry name" value="GyrI-like"/>
    <property type="match status" value="1"/>
</dbReference>
<evidence type="ECO:0000313" key="2">
    <source>
        <dbReference type="EMBL" id="QHS58122.1"/>
    </source>
</evidence>
<dbReference type="InterPro" id="IPR029442">
    <property type="entry name" value="GyrI-like"/>
</dbReference>
<dbReference type="SUPFAM" id="SSF55136">
    <property type="entry name" value="Probable bacterial effector-binding domain"/>
    <property type="match status" value="1"/>
</dbReference>
<dbReference type="InterPro" id="IPR011256">
    <property type="entry name" value="Reg_factor_effector_dom_sf"/>
</dbReference>
<dbReference type="SMART" id="SM00871">
    <property type="entry name" value="AraC_E_bind"/>
    <property type="match status" value="1"/>
</dbReference>
<dbReference type="InterPro" id="IPR010499">
    <property type="entry name" value="AraC_E-bd"/>
</dbReference>
<dbReference type="KEGG" id="chih:GWR21_00485"/>
<protein>
    <submittedName>
        <fullName evidence="2">GyrI-like domain-containing protein</fullName>
    </submittedName>
</protein>
<organism evidence="2 3">
    <name type="scientific">Chitinophaga agri</name>
    <dbReference type="NCBI Taxonomy" id="2703787"/>
    <lineage>
        <taxon>Bacteria</taxon>
        <taxon>Pseudomonadati</taxon>
        <taxon>Bacteroidota</taxon>
        <taxon>Chitinophagia</taxon>
        <taxon>Chitinophagales</taxon>
        <taxon>Chitinophagaceae</taxon>
        <taxon>Chitinophaga</taxon>
    </lineage>
</organism>